<dbReference type="FunFam" id="1.20.140.10:FF:000001">
    <property type="entry name" value="Acyl-CoA dehydrogenase"/>
    <property type="match status" value="1"/>
</dbReference>
<evidence type="ECO:0000256" key="1">
    <source>
        <dbReference type="ARBA" id="ARBA00001974"/>
    </source>
</evidence>
<keyword evidence="10" id="KW-1185">Reference proteome</keyword>
<comment type="similarity">
    <text evidence="2">Belongs to the acyl-CoA dehydrogenase family.</text>
</comment>
<proteinExistence type="inferred from homology"/>
<dbReference type="FunFam" id="2.40.110.10:FF:000002">
    <property type="entry name" value="Acyl-CoA dehydrogenase fadE12"/>
    <property type="match status" value="1"/>
</dbReference>
<dbReference type="Proteomes" id="UP000295525">
    <property type="component" value="Unassembled WGS sequence"/>
</dbReference>
<dbReference type="Pfam" id="PF00441">
    <property type="entry name" value="Acyl-CoA_dh_1"/>
    <property type="match status" value="1"/>
</dbReference>
<protein>
    <submittedName>
        <fullName evidence="9">Alkylation response protein AidB-like acyl-CoA dehydrogenase</fullName>
    </submittedName>
</protein>
<dbReference type="PIRSF" id="PIRSF016578">
    <property type="entry name" value="HsaA"/>
    <property type="match status" value="1"/>
</dbReference>
<reference evidence="9 10" key="1">
    <citation type="submission" date="2019-03" db="EMBL/GenBank/DDBJ databases">
        <title>Genomic Encyclopedia of Type Strains, Phase IV (KMG-IV): sequencing the most valuable type-strain genomes for metagenomic binning, comparative biology and taxonomic classification.</title>
        <authorList>
            <person name="Goeker M."/>
        </authorList>
    </citation>
    <scope>NUCLEOTIDE SEQUENCE [LARGE SCALE GENOMIC DNA]</scope>
    <source>
        <strain evidence="9 10">DSM 24591</strain>
    </source>
</reference>
<name>A0A4R3M131_9BURK</name>
<dbReference type="InterPro" id="IPR009075">
    <property type="entry name" value="AcylCo_DH/oxidase_C"/>
</dbReference>
<dbReference type="Gene3D" id="1.20.140.10">
    <property type="entry name" value="Butyryl-CoA Dehydrogenase, subunit A, domain 3"/>
    <property type="match status" value="1"/>
</dbReference>
<dbReference type="EMBL" id="SMAJ01000011">
    <property type="protein sequence ID" value="TCT04827.1"/>
    <property type="molecule type" value="Genomic_DNA"/>
</dbReference>
<dbReference type="GO" id="GO:0003995">
    <property type="term" value="F:acyl-CoA dehydrogenase activity"/>
    <property type="evidence" value="ECO:0007669"/>
    <property type="project" value="InterPro"/>
</dbReference>
<dbReference type="GO" id="GO:0050660">
    <property type="term" value="F:flavin adenine dinucleotide binding"/>
    <property type="evidence" value="ECO:0007669"/>
    <property type="project" value="InterPro"/>
</dbReference>
<dbReference type="InterPro" id="IPR037069">
    <property type="entry name" value="AcylCoA_DH/ox_N_sf"/>
</dbReference>
<dbReference type="Gene3D" id="1.10.540.10">
    <property type="entry name" value="Acyl-CoA dehydrogenase/oxidase, N-terminal domain"/>
    <property type="match status" value="1"/>
</dbReference>
<dbReference type="InterPro" id="IPR006091">
    <property type="entry name" value="Acyl-CoA_Oxase/DH_mid-dom"/>
</dbReference>
<gene>
    <name evidence="9" type="ORF">EDC26_11143</name>
</gene>
<organism evidence="9 10">
    <name type="scientific">Paralcaligenes ureilyticus</name>
    <dbReference type="NCBI Taxonomy" id="627131"/>
    <lineage>
        <taxon>Bacteria</taxon>
        <taxon>Pseudomonadati</taxon>
        <taxon>Pseudomonadota</taxon>
        <taxon>Betaproteobacteria</taxon>
        <taxon>Burkholderiales</taxon>
        <taxon>Alcaligenaceae</taxon>
        <taxon>Paralcaligenes</taxon>
    </lineage>
</organism>
<evidence type="ECO:0000313" key="10">
    <source>
        <dbReference type="Proteomes" id="UP000295525"/>
    </source>
</evidence>
<keyword evidence="3" id="KW-0285">Flavoprotein</keyword>
<dbReference type="SUPFAM" id="SSF47203">
    <property type="entry name" value="Acyl-CoA dehydrogenase C-terminal domain-like"/>
    <property type="match status" value="1"/>
</dbReference>
<dbReference type="Pfam" id="PF02771">
    <property type="entry name" value="Acyl-CoA_dh_N"/>
    <property type="match status" value="1"/>
</dbReference>
<keyword evidence="4" id="KW-0274">FAD</keyword>
<dbReference type="SUPFAM" id="SSF56645">
    <property type="entry name" value="Acyl-CoA dehydrogenase NM domain-like"/>
    <property type="match status" value="1"/>
</dbReference>
<dbReference type="InterPro" id="IPR006089">
    <property type="entry name" value="Acyl-CoA_DH_CS"/>
</dbReference>
<dbReference type="RefSeq" id="WP_243700918.1">
    <property type="nucleotide sequence ID" value="NZ_SMAJ01000011.1"/>
</dbReference>
<dbReference type="PANTHER" id="PTHR43884">
    <property type="entry name" value="ACYL-COA DEHYDROGENASE"/>
    <property type="match status" value="1"/>
</dbReference>
<comment type="cofactor">
    <cofactor evidence="1">
        <name>FAD</name>
        <dbReference type="ChEBI" id="CHEBI:57692"/>
    </cofactor>
</comment>
<comment type="caution">
    <text evidence="9">The sequence shown here is derived from an EMBL/GenBank/DDBJ whole genome shotgun (WGS) entry which is preliminary data.</text>
</comment>
<dbReference type="InterPro" id="IPR036250">
    <property type="entry name" value="AcylCo_DH-like_C"/>
</dbReference>
<evidence type="ECO:0000313" key="9">
    <source>
        <dbReference type="EMBL" id="TCT04827.1"/>
    </source>
</evidence>
<evidence type="ECO:0000259" key="6">
    <source>
        <dbReference type="Pfam" id="PF00441"/>
    </source>
</evidence>
<evidence type="ECO:0000256" key="5">
    <source>
        <dbReference type="ARBA" id="ARBA00023002"/>
    </source>
</evidence>
<dbReference type="PROSITE" id="PS00073">
    <property type="entry name" value="ACYL_COA_DH_2"/>
    <property type="match status" value="1"/>
</dbReference>
<feature type="domain" description="Acyl-CoA oxidase/dehydrogenase middle" evidence="7">
    <location>
        <begin position="126"/>
        <end position="222"/>
    </location>
</feature>
<feature type="domain" description="Acyl-CoA dehydrogenase/oxidase N-terminal" evidence="8">
    <location>
        <begin position="13"/>
        <end position="120"/>
    </location>
</feature>
<dbReference type="Gene3D" id="2.40.110.10">
    <property type="entry name" value="Butyryl-CoA Dehydrogenase, subunit A, domain 2"/>
    <property type="match status" value="1"/>
</dbReference>
<dbReference type="PANTHER" id="PTHR43884:SF40">
    <property type="entry name" value="ACYL-COA DEHYDROGENASE"/>
    <property type="match status" value="1"/>
</dbReference>
<feature type="domain" description="Acyl-CoA dehydrogenase/oxidase C-terminal" evidence="6">
    <location>
        <begin position="234"/>
        <end position="384"/>
    </location>
</feature>
<evidence type="ECO:0000256" key="2">
    <source>
        <dbReference type="ARBA" id="ARBA00009347"/>
    </source>
</evidence>
<evidence type="ECO:0000259" key="7">
    <source>
        <dbReference type="Pfam" id="PF02770"/>
    </source>
</evidence>
<dbReference type="PROSITE" id="PS00072">
    <property type="entry name" value="ACYL_COA_DH_1"/>
    <property type="match status" value="1"/>
</dbReference>
<dbReference type="Pfam" id="PF02770">
    <property type="entry name" value="Acyl-CoA_dh_M"/>
    <property type="match status" value="1"/>
</dbReference>
<dbReference type="InterPro" id="IPR046373">
    <property type="entry name" value="Acyl-CoA_Oxase/DH_mid-dom_sf"/>
</dbReference>
<sequence>MEGDMLTFSDAGENKLLAETVRRFIKERLAPLEAEIDATGEVDHDVIQALKKEAISIGLFGYNMPRELGGPGISAVAQSVMDEEIGHTSMPLSEVFGHLPGSLRFADENQREWLIKPLMQAEKTIAYALTEPTAGSDLSAINTRAMRVSGGWELNGTKHFISGAEHADYIIVLAATNKDAPLKNRLSTFIVERENPGLKLLRRFKTMGWRGHPLSELALDSCFVPDKHMLGQPGQGFLTMMATINKDRLMVASKCAGIAQALMDIALPYTRERKTFGKRLADHQAIQFMVADCDVELDAARLLNRKAAHLADSDSTEFRIAASRAKLYASEMGGRVADRVMQIMGGAGYTTDLPVERFYRDVRAFRIGEGTSEMQRLQIARHVLDN</sequence>
<dbReference type="InterPro" id="IPR009100">
    <property type="entry name" value="AcylCoA_DH/oxidase_NM_dom_sf"/>
</dbReference>
<evidence type="ECO:0000256" key="3">
    <source>
        <dbReference type="ARBA" id="ARBA00022630"/>
    </source>
</evidence>
<keyword evidence="5" id="KW-0560">Oxidoreductase</keyword>
<evidence type="ECO:0000256" key="4">
    <source>
        <dbReference type="ARBA" id="ARBA00022827"/>
    </source>
</evidence>
<dbReference type="AlphaFoldDB" id="A0A4R3M131"/>
<evidence type="ECO:0000259" key="8">
    <source>
        <dbReference type="Pfam" id="PF02771"/>
    </source>
</evidence>
<dbReference type="InterPro" id="IPR013786">
    <property type="entry name" value="AcylCoA_DH/ox_N"/>
</dbReference>
<accession>A0A4R3M131</accession>